<dbReference type="InterPro" id="IPR000515">
    <property type="entry name" value="MetI-like"/>
</dbReference>
<dbReference type="EMBL" id="BOOG01000026">
    <property type="protein sequence ID" value="GIH70841.1"/>
    <property type="molecule type" value="Genomic_DNA"/>
</dbReference>
<evidence type="ECO:0000256" key="5">
    <source>
        <dbReference type="ARBA" id="ARBA00022989"/>
    </source>
</evidence>
<evidence type="ECO:0000313" key="10">
    <source>
        <dbReference type="Proteomes" id="UP000610966"/>
    </source>
</evidence>
<accession>A0A8J3R7P1</accession>
<dbReference type="GO" id="GO:0055085">
    <property type="term" value="P:transmembrane transport"/>
    <property type="evidence" value="ECO:0007669"/>
    <property type="project" value="InterPro"/>
</dbReference>
<dbReference type="GO" id="GO:0005886">
    <property type="term" value="C:plasma membrane"/>
    <property type="evidence" value="ECO:0007669"/>
    <property type="project" value="UniProtKB-SubCell"/>
</dbReference>
<dbReference type="InterPro" id="IPR035906">
    <property type="entry name" value="MetI-like_sf"/>
</dbReference>
<feature type="transmembrane region" description="Helical" evidence="7">
    <location>
        <begin position="12"/>
        <end position="30"/>
    </location>
</feature>
<feature type="transmembrane region" description="Helical" evidence="7">
    <location>
        <begin position="182"/>
        <end position="201"/>
    </location>
</feature>
<feature type="transmembrane region" description="Helical" evidence="7">
    <location>
        <begin position="240"/>
        <end position="264"/>
    </location>
</feature>
<evidence type="ECO:0000256" key="6">
    <source>
        <dbReference type="ARBA" id="ARBA00023136"/>
    </source>
</evidence>
<evidence type="ECO:0000259" key="8">
    <source>
        <dbReference type="PROSITE" id="PS50928"/>
    </source>
</evidence>
<dbReference type="Proteomes" id="UP000610966">
    <property type="component" value="Unassembled WGS sequence"/>
</dbReference>
<keyword evidence="6 7" id="KW-0472">Membrane</keyword>
<evidence type="ECO:0000256" key="2">
    <source>
        <dbReference type="ARBA" id="ARBA00022448"/>
    </source>
</evidence>
<evidence type="ECO:0000313" key="9">
    <source>
        <dbReference type="EMBL" id="GIH70841.1"/>
    </source>
</evidence>
<dbReference type="RefSeq" id="WP_204016548.1">
    <property type="nucleotide sequence ID" value="NZ_BOOG01000026.1"/>
</dbReference>
<dbReference type="PANTHER" id="PTHR43163">
    <property type="entry name" value="DIPEPTIDE TRANSPORT SYSTEM PERMEASE PROTEIN DPPB-RELATED"/>
    <property type="match status" value="1"/>
</dbReference>
<evidence type="ECO:0000256" key="4">
    <source>
        <dbReference type="ARBA" id="ARBA00022692"/>
    </source>
</evidence>
<evidence type="ECO:0000256" key="1">
    <source>
        <dbReference type="ARBA" id="ARBA00004651"/>
    </source>
</evidence>
<dbReference type="Pfam" id="PF19300">
    <property type="entry name" value="BPD_transp_1_N"/>
    <property type="match status" value="1"/>
</dbReference>
<feature type="transmembrane region" description="Helical" evidence="7">
    <location>
        <begin position="135"/>
        <end position="162"/>
    </location>
</feature>
<comment type="caution">
    <text evidence="9">The sequence shown here is derived from an EMBL/GenBank/DDBJ whole genome shotgun (WGS) entry which is preliminary data.</text>
</comment>
<feature type="transmembrane region" description="Helical" evidence="7">
    <location>
        <begin position="102"/>
        <end position="123"/>
    </location>
</feature>
<gene>
    <name evidence="9" type="ORF">Mth01_30940</name>
</gene>
<keyword evidence="4 7" id="KW-0812">Transmembrane</keyword>
<name>A0A8J3R7P1_9ACTN</name>
<dbReference type="Pfam" id="PF00528">
    <property type="entry name" value="BPD_transp_1"/>
    <property type="match status" value="1"/>
</dbReference>
<proteinExistence type="inferred from homology"/>
<dbReference type="PANTHER" id="PTHR43163:SF6">
    <property type="entry name" value="DIPEPTIDE TRANSPORT SYSTEM PERMEASE PROTEIN DPPB-RELATED"/>
    <property type="match status" value="1"/>
</dbReference>
<keyword evidence="2 7" id="KW-0813">Transport</keyword>
<dbReference type="CDD" id="cd06261">
    <property type="entry name" value="TM_PBP2"/>
    <property type="match status" value="1"/>
</dbReference>
<feature type="domain" description="ABC transmembrane type-1" evidence="8">
    <location>
        <begin position="96"/>
        <end position="301"/>
    </location>
</feature>
<dbReference type="PROSITE" id="PS50928">
    <property type="entry name" value="ABC_TM1"/>
    <property type="match status" value="1"/>
</dbReference>
<evidence type="ECO:0000256" key="7">
    <source>
        <dbReference type="RuleBase" id="RU363032"/>
    </source>
</evidence>
<sequence>MTRKLLLRLGELVVVLALVSFGVFLLVALIPGDPAVAILGEGHPPEDYAALRAELGLDQPILNRYLDWLGGALTGDLGHSIVPPRSAVIDRVLAALPVSAELAILGLLLAMALAIPLAMWSAAREGGLVDRAIGASTFAVLSVPSFLSGLLLIMVLVNGLGWFPRGQWVRVSESITGNLHHALLPAVVIALSEAAVFTRILRSDLVVTLREDFVLAARARGMPRWRVLVGDALRPSSFSLLTLLGLSFGSLIGSTVIVETLFALPGMGSLVVNAANQGDFPMVQGATLLIAAAYVLVNIGIDLAYGFLDPRTRRVHA</sequence>
<comment type="similarity">
    <text evidence="7">Belongs to the binding-protein-dependent transport system permease family.</text>
</comment>
<dbReference type="Gene3D" id="1.10.3720.10">
    <property type="entry name" value="MetI-like"/>
    <property type="match status" value="1"/>
</dbReference>
<dbReference type="InterPro" id="IPR045621">
    <property type="entry name" value="BPD_transp_1_N"/>
</dbReference>
<keyword evidence="5 7" id="KW-1133">Transmembrane helix</keyword>
<evidence type="ECO:0000256" key="3">
    <source>
        <dbReference type="ARBA" id="ARBA00022475"/>
    </source>
</evidence>
<keyword evidence="10" id="KW-1185">Reference proteome</keyword>
<reference evidence="9" key="1">
    <citation type="submission" date="2021-01" db="EMBL/GenBank/DDBJ databases">
        <title>Whole genome shotgun sequence of Sphaerimonospora thailandensis NBRC 107569.</title>
        <authorList>
            <person name="Komaki H."/>
            <person name="Tamura T."/>
        </authorList>
    </citation>
    <scope>NUCLEOTIDE SEQUENCE</scope>
    <source>
        <strain evidence="9">NBRC 107569</strain>
    </source>
</reference>
<keyword evidence="3" id="KW-1003">Cell membrane</keyword>
<organism evidence="9 10">
    <name type="scientific">Sphaerimonospora thailandensis</name>
    <dbReference type="NCBI Taxonomy" id="795644"/>
    <lineage>
        <taxon>Bacteria</taxon>
        <taxon>Bacillati</taxon>
        <taxon>Actinomycetota</taxon>
        <taxon>Actinomycetes</taxon>
        <taxon>Streptosporangiales</taxon>
        <taxon>Streptosporangiaceae</taxon>
        <taxon>Sphaerimonospora</taxon>
    </lineage>
</organism>
<dbReference type="SUPFAM" id="SSF161098">
    <property type="entry name" value="MetI-like"/>
    <property type="match status" value="1"/>
</dbReference>
<feature type="transmembrane region" description="Helical" evidence="7">
    <location>
        <begin position="284"/>
        <end position="308"/>
    </location>
</feature>
<protein>
    <submittedName>
        <fullName evidence="9">Peptide ABC transporter permease</fullName>
    </submittedName>
</protein>
<comment type="subcellular location">
    <subcellularLocation>
        <location evidence="1 7">Cell membrane</location>
        <topology evidence="1 7">Multi-pass membrane protein</topology>
    </subcellularLocation>
</comment>
<dbReference type="AlphaFoldDB" id="A0A8J3R7P1"/>